<dbReference type="EC" id="6.3.4.19" evidence="1"/>
<dbReference type="InterPro" id="IPR012795">
    <property type="entry name" value="tRNA_Ile_lys_synt_N"/>
</dbReference>
<dbReference type="Pfam" id="PF01171">
    <property type="entry name" value="ATP_bind_3"/>
    <property type="match status" value="1"/>
</dbReference>
<evidence type="ECO:0000313" key="8">
    <source>
        <dbReference type="EMBL" id="KAF2018707.1"/>
    </source>
</evidence>
<name>A0A6A5Y0W8_9PLEO</name>
<evidence type="ECO:0000313" key="9">
    <source>
        <dbReference type="Proteomes" id="UP000799778"/>
    </source>
</evidence>
<evidence type="ECO:0000256" key="2">
    <source>
        <dbReference type="ARBA" id="ARBA00022598"/>
    </source>
</evidence>
<dbReference type="InterPro" id="IPR014729">
    <property type="entry name" value="Rossmann-like_a/b/a_fold"/>
</dbReference>
<evidence type="ECO:0000256" key="6">
    <source>
        <dbReference type="ARBA" id="ARBA00048539"/>
    </source>
</evidence>
<evidence type="ECO:0000256" key="5">
    <source>
        <dbReference type="ARBA" id="ARBA00022840"/>
    </source>
</evidence>
<dbReference type="GO" id="GO:0016787">
    <property type="term" value="F:hydrolase activity"/>
    <property type="evidence" value="ECO:0007669"/>
    <property type="project" value="UniProtKB-KW"/>
</dbReference>
<dbReference type="GeneID" id="54284332"/>
<dbReference type="OrthoDB" id="434144at2759"/>
<dbReference type="EMBL" id="ML978067">
    <property type="protein sequence ID" value="KAF2018707.1"/>
    <property type="molecule type" value="Genomic_DNA"/>
</dbReference>
<keyword evidence="5" id="KW-0067">ATP-binding</keyword>
<organism evidence="8 9">
    <name type="scientific">Aaosphaeria arxii CBS 175.79</name>
    <dbReference type="NCBI Taxonomy" id="1450172"/>
    <lineage>
        <taxon>Eukaryota</taxon>
        <taxon>Fungi</taxon>
        <taxon>Dikarya</taxon>
        <taxon>Ascomycota</taxon>
        <taxon>Pezizomycotina</taxon>
        <taxon>Dothideomycetes</taxon>
        <taxon>Pleosporomycetidae</taxon>
        <taxon>Pleosporales</taxon>
        <taxon>Pleosporales incertae sedis</taxon>
        <taxon>Aaosphaeria</taxon>
    </lineage>
</organism>
<keyword evidence="4" id="KW-0547">Nucleotide-binding</keyword>
<keyword evidence="9" id="KW-1185">Reference proteome</keyword>
<comment type="catalytic activity">
    <reaction evidence="6">
        <text>cytidine(34) in tRNA(Ile2) + L-lysine + ATP = lysidine(34) in tRNA(Ile2) + AMP + diphosphate + H(+)</text>
        <dbReference type="Rhea" id="RHEA:43744"/>
        <dbReference type="Rhea" id="RHEA-COMP:10625"/>
        <dbReference type="Rhea" id="RHEA-COMP:10670"/>
        <dbReference type="ChEBI" id="CHEBI:15378"/>
        <dbReference type="ChEBI" id="CHEBI:30616"/>
        <dbReference type="ChEBI" id="CHEBI:32551"/>
        <dbReference type="ChEBI" id="CHEBI:33019"/>
        <dbReference type="ChEBI" id="CHEBI:82748"/>
        <dbReference type="ChEBI" id="CHEBI:83665"/>
        <dbReference type="ChEBI" id="CHEBI:456215"/>
        <dbReference type="EC" id="6.3.4.19"/>
    </reaction>
</comment>
<dbReference type="RefSeq" id="XP_033387046.1">
    <property type="nucleotide sequence ID" value="XM_033526935.1"/>
</dbReference>
<dbReference type="Gene3D" id="3.40.50.620">
    <property type="entry name" value="HUPs"/>
    <property type="match status" value="1"/>
</dbReference>
<dbReference type="AlphaFoldDB" id="A0A6A5Y0W8"/>
<keyword evidence="3" id="KW-0819">tRNA processing</keyword>
<dbReference type="InterPro" id="IPR012094">
    <property type="entry name" value="tRNA_Ile_lys_synt"/>
</dbReference>
<feature type="domain" description="tRNA(Ile)-lysidine/2-thiocytidine synthase N-terminal" evidence="7">
    <location>
        <begin position="59"/>
        <end position="273"/>
    </location>
</feature>
<accession>A0A6A5Y0W8</accession>
<dbReference type="PANTHER" id="PTHR43033">
    <property type="entry name" value="TRNA(ILE)-LYSIDINE SYNTHASE-RELATED"/>
    <property type="match status" value="1"/>
</dbReference>
<dbReference type="HAMAP" id="MF_01161">
    <property type="entry name" value="tRNA_Ile_lys_synt"/>
    <property type="match status" value="1"/>
</dbReference>
<evidence type="ECO:0000256" key="3">
    <source>
        <dbReference type="ARBA" id="ARBA00022694"/>
    </source>
</evidence>
<dbReference type="GO" id="GO:0008033">
    <property type="term" value="P:tRNA processing"/>
    <property type="evidence" value="ECO:0007669"/>
    <property type="project" value="UniProtKB-KW"/>
</dbReference>
<reference evidence="8" key="1">
    <citation type="journal article" date="2020" name="Stud. Mycol.">
        <title>101 Dothideomycetes genomes: a test case for predicting lifestyles and emergence of pathogens.</title>
        <authorList>
            <person name="Haridas S."/>
            <person name="Albert R."/>
            <person name="Binder M."/>
            <person name="Bloem J."/>
            <person name="Labutti K."/>
            <person name="Salamov A."/>
            <person name="Andreopoulos B."/>
            <person name="Baker S."/>
            <person name="Barry K."/>
            <person name="Bills G."/>
            <person name="Bluhm B."/>
            <person name="Cannon C."/>
            <person name="Castanera R."/>
            <person name="Culley D."/>
            <person name="Daum C."/>
            <person name="Ezra D."/>
            <person name="Gonzalez J."/>
            <person name="Henrissat B."/>
            <person name="Kuo A."/>
            <person name="Liang C."/>
            <person name="Lipzen A."/>
            <person name="Lutzoni F."/>
            <person name="Magnuson J."/>
            <person name="Mondo S."/>
            <person name="Nolan M."/>
            <person name="Ohm R."/>
            <person name="Pangilinan J."/>
            <person name="Park H.-J."/>
            <person name="Ramirez L."/>
            <person name="Alfaro M."/>
            <person name="Sun H."/>
            <person name="Tritt A."/>
            <person name="Yoshinaga Y."/>
            <person name="Zwiers L.-H."/>
            <person name="Turgeon B."/>
            <person name="Goodwin S."/>
            <person name="Spatafora J."/>
            <person name="Crous P."/>
            <person name="Grigoriev I."/>
        </authorList>
    </citation>
    <scope>NUCLEOTIDE SEQUENCE</scope>
    <source>
        <strain evidence="8">CBS 175.79</strain>
    </source>
</reference>
<dbReference type="GO" id="GO:0005524">
    <property type="term" value="F:ATP binding"/>
    <property type="evidence" value="ECO:0007669"/>
    <property type="project" value="UniProtKB-KW"/>
</dbReference>
<dbReference type="PANTHER" id="PTHR43033:SF1">
    <property type="entry name" value="TRNA(ILE)-LYSIDINE SYNTHASE-RELATED"/>
    <property type="match status" value="1"/>
</dbReference>
<gene>
    <name evidence="8" type="ORF">BU24DRAFT_418238</name>
</gene>
<keyword evidence="2" id="KW-0436">Ligase</keyword>
<dbReference type="NCBIfam" id="TIGR02432">
    <property type="entry name" value="lysidine_TilS_N"/>
    <property type="match status" value="1"/>
</dbReference>
<proteinExistence type="inferred from homology"/>
<evidence type="ECO:0000259" key="7">
    <source>
        <dbReference type="Pfam" id="PF01171"/>
    </source>
</evidence>
<dbReference type="CDD" id="cd01992">
    <property type="entry name" value="TilS_N"/>
    <property type="match status" value="1"/>
</dbReference>
<evidence type="ECO:0000256" key="1">
    <source>
        <dbReference type="ARBA" id="ARBA00013267"/>
    </source>
</evidence>
<dbReference type="GO" id="GO:0032267">
    <property type="term" value="F:tRNA(Ile)-lysidine synthase activity"/>
    <property type="evidence" value="ECO:0007669"/>
    <property type="project" value="UniProtKB-EC"/>
</dbReference>
<dbReference type="InterPro" id="IPR011063">
    <property type="entry name" value="TilS/TtcA_N"/>
</dbReference>
<dbReference type="Proteomes" id="UP000799778">
    <property type="component" value="Unassembled WGS sequence"/>
</dbReference>
<dbReference type="SUPFAM" id="SSF52402">
    <property type="entry name" value="Adenine nucleotide alpha hydrolases-like"/>
    <property type="match status" value="1"/>
</dbReference>
<sequence>MWGSHALRLRECLSALPKGRCITRWYSSNAADAPISDQEFLGELDKSLPRSSWRTQKTIGLAISGGVDSMALATLCSRLRGDSAAFPKCHGIIIDHKARPESTEEAHWVSDQLRNKLHMKTSIVPITWPEDVDPHNSSRFETVARILRYRALGRACRDSKTESLLVAHHLDDQVENVVIRLIDQKWRTGLQGMKVKESIPECSGLYGVHHSGRPTLSSPDTPLPIENGGINILRPLLAFEKSRLIATCEQHGIPWVEDKTNKDPTLTNRNTIRYIMQNNKLPAALSKDALIGLSKHMQDRVDSHQDIADRVFDTTPIKLDLQTGSVKVRFPNDSAFLGGKPIETDADKAMARNTACLFLLRITALISPKENNSLSQLATAADNIWPSLITDPGVEGKSAFTVHGISFRVHDEPSSTDVDTRPSEAHEDAQWLLIRQPLETQEMKRESGLHIVVPPSTLIRNTPDNWKLFDNRFWITIENKTQDDLVLRMLTPEDVKKYAPSRLLKQDHAQWIEDRLMISALSLVRPDTLRKTIPGIFRRQRGDLGSDSLIALPTLGALLRPRDGVHFSDICKFSLRYKKIDIRDRKLSDVVVGGIDATDIHLEFKRLMNNRKLFSFVERLLLPGQVDQVVLMIGMSKAWENTDYHFGLGTGDHSMFIWAA</sequence>
<keyword evidence="8" id="KW-0378">Hydrolase</keyword>
<evidence type="ECO:0000256" key="4">
    <source>
        <dbReference type="ARBA" id="ARBA00022741"/>
    </source>
</evidence>
<protein>
    <recommendedName>
        <fullName evidence="1">tRNA(Ile)-lysidine synthetase</fullName>
        <ecNumber evidence="1">6.3.4.19</ecNumber>
    </recommendedName>
</protein>